<dbReference type="Proteomes" id="UP001589818">
    <property type="component" value="Unassembled WGS sequence"/>
</dbReference>
<organism evidence="1 2">
    <name type="scientific">Paenibacillus mendelii</name>
    <dbReference type="NCBI Taxonomy" id="206163"/>
    <lineage>
        <taxon>Bacteria</taxon>
        <taxon>Bacillati</taxon>
        <taxon>Bacillota</taxon>
        <taxon>Bacilli</taxon>
        <taxon>Bacillales</taxon>
        <taxon>Paenibacillaceae</taxon>
        <taxon>Paenibacillus</taxon>
    </lineage>
</organism>
<comment type="caution">
    <text evidence="1">The sequence shown here is derived from an EMBL/GenBank/DDBJ whole genome shotgun (WGS) entry which is preliminary data.</text>
</comment>
<dbReference type="RefSeq" id="WP_204818151.1">
    <property type="nucleotide sequence ID" value="NZ_JANHOF010000004.1"/>
</dbReference>
<proteinExistence type="predicted"/>
<keyword evidence="2" id="KW-1185">Reference proteome</keyword>
<sequence length="89" mass="10873">MDNAENDAKKRLEEMERELVERLTSDELDVVERKRKVKAKLSPKYEIRIQTKHDPIVEETKLYREMAEEVDNRYERYINRTESERDKSE</sequence>
<evidence type="ECO:0000313" key="1">
    <source>
        <dbReference type="EMBL" id="MFC0391198.1"/>
    </source>
</evidence>
<evidence type="ECO:0000313" key="2">
    <source>
        <dbReference type="Proteomes" id="UP001589818"/>
    </source>
</evidence>
<dbReference type="EMBL" id="JBHLVF010000010">
    <property type="protein sequence ID" value="MFC0391198.1"/>
    <property type="molecule type" value="Genomic_DNA"/>
</dbReference>
<name>A0ABV6J8T7_9BACL</name>
<protein>
    <submittedName>
        <fullName evidence="1">Uncharacterized protein</fullName>
    </submittedName>
</protein>
<gene>
    <name evidence="1" type="ORF">ACFFJ8_07385</name>
</gene>
<reference evidence="1 2" key="1">
    <citation type="submission" date="2024-09" db="EMBL/GenBank/DDBJ databases">
        <authorList>
            <person name="Sun Q."/>
            <person name="Mori K."/>
        </authorList>
    </citation>
    <scope>NUCLEOTIDE SEQUENCE [LARGE SCALE GENOMIC DNA]</scope>
    <source>
        <strain evidence="1 2">CCM 4839</strain>
    </source>
</reference>
<accession>A0ABV6J8T7</accession>